<keyword evidence="4" id="KW-1003">Cell membrane</keyword>
<keyword evidence="7 9" id="KW-1133">Transmembrane helix</keyword>
<dbReference type="InterPro" id="IPR010065">
    <property type="entry name" value="AA_ABC_transptr_permease_3TM"/>
</dbReference>
<protein>
    <submittedName>
        <fullName evidence="11">Polar amino acid transport system permease protein</fullName>
    </submittedName>
</protein>
<feature type="domain" description="ABC transmembrane type-1" evidence="10">
    <location>
        <begin position="60"/>
        <end position="260"/>
    </location>
</feature>
<keyword evidence="3 9" id="KW-0813">Transport</keyword>
<dbReference type="Pfam" id="PF00528">
    <property type="entry name" value="BPD_transp_1"/>
    <property type="match status" value="1"/>
</dbReference>
<comment type="similarity">
    <text evidence="2">Belongs to the binding-protein-dependent transport system permease family. HisMQ subfamily.</text>
</comment>
<evidence type="ECO:0000256" key="3">
    <source>
        <dbReference type="ARBA" id="ARBA00022448"/>
    </source>
</evidence>
<evidence type="ECO:0000256" key="2">
    <source>
        <dbReference type="ARBA" id="ARBA00010072"/>
    </source>
</evidence>
<evidence type="ECO:0000256" key="4">
    <source>
        <dbReference type="ARBA" id="ARBA00022475"/>
    </source>
</evidence>
<dbReference type="PANTHER" id="PTHR30614:SF0">
    <property type="entry name" value="L-CYSTINE TRANSPORT SYSTEM PERMEASE PROTEIN TCYL"/>
    <property type="match status" value="1"/>
</dbReference>
<sequence>MTGSSSTPGAGSGQRCALLIAVSFLLVGGSVFAQTQAIDPSRPSVFSVMWKWTPMLFDGFLLNLLMSALAMIGGTIVGVFVGLAQVSLLGPVRRSASLLTQILRNAPWLVAIFYAMYMLPYEVHVGGVLIKIPDWLKATLGFSLPVIANVSEIVRGGISSIPVQQWEAARSLAFTRRQTLWMIVLPQCAKRMLPPWMNLYSILTMATVLANVVGVSEAMTMTREILASERRSDLLLPMYGYILVWFFIYIFPISRLTLWLERKWAFKE</sequence>
<evidence type="ECO:0000256" key="8">
    <source>
        <dbReference type="ARBA" id="ARBA00023136"/>
    </source>
</evidence>
<dbReference type="RefSeq" id="WP_354440215.1">
    <property type="nucleotide sequence ID" value="NZ_JBEPSH010000001.1"/>
</dbReference>
<feature type="transmembrane region" description="Helical" evidence="9">
    <location>
        <begin position="61"/>
        <end position="90"/>
    </location>
</feature>
<name>A0ABV2Q325_9BURK</name>
<dbReference type="InterPro" id="IPR035906">
    <property type="entry name" value="MetI-like_sf"/>
</dbReference>
<feature type="transmembrane region" description="Helical" evidence="9">
    <location>
        <begin position="234"/>
        <end position="254"/>
    </location>
</feature>
<keyword evidence="12" id="KW-1185">Reference proteome</keyword>
<dbReference type="InterPro" id="IPR000515">
    <property type="entry name" value="MetI-like"/>
</dbReference>
<evidence type="ECO:0000256" key="7">
    <source>
        <dbReference type="ARBA" id="ARBA00022989"/>
    </source>
</evidence>
<comment type="subcellular location">
    <subcellularLocation>
        <location evidence="1">Cell inner membrane</location>
        <topology evidence="1">Multi-pass membrane protein</topology>
    </subcellularLocation>
    <subcellularLocation>
        <location evidence="9">Cell membrane</location>
        <topology evidence="9">Multi-pass membrane protein</topology>
    </subcellularLocation>
</comment>
<feature type="transmembrane region" description="Helical" evidence="9">
    <location>
        <begin position="199"/>
        <end position="222"/>
    </location>
</feature>
<dbReference type="PANTHER" id="PTHR30614">
    <property type="entry name" value="MEMBRANE COMPONENT OF AMINO ACID ABC TRANSPORTER"/>
    <property type="match status" value="1"/>
</dbReference>
<dbReference type="Proteomes" id="UP001549320">
    <property type="component" value="Unassembled WGS sequence"/>
</dbReference>
<dbReference type="PROSITE" id="PS50928">
    <property type="entry name" value="ABC_TM1"/>
    <property type="match status" value="1"/>
</dbReference>
<evidence type="ECO:0000313" key="12">
    <source>
        <dbReference type="Proteomes" id="UP001549320"/>
    </source>
</evidence>
<dbReference type="SUPFAM" id="SSF161098">
    <property type="entry name" value="MetI-like"/>
    <property type="match status" value="1"/>
</dbReference>
<dbReference type="InterPro" id="IPR043429">
    <property type="entry name" value="ArtM/GltK/GlnP/TcyL/YhdX-like"/>
</dbReference>
<keyword evidence="6" id="KW-0029">Amino-acid transport</keyword>
<evidence type="ECO:0000256" key="5">
    <source>
        <dbReference type="ARBA" id="ARBA00022692"/>
    </source>
</evidence>
<accession>A0ABV2Q325</accession>
<evidence type="ECO:0000256" key="9">
    <source>
        <dbReference type="RuleBase" id="RU363032"/>
    </source>
</evidence>
<evidence type="ECO:0000259" key="10">
    <source>
        <dbReference type="PROSITE" id="PS50928"/>
    </source>
</evidence>
<comment type="caution">
    <text evidence="11">The sequence shown here is derived from an EMBL/GenBank/DDBJ whole genome shotgun (WGS) entry which is preliminary data.</text>
</comment>
<evidence type="ECO:0000256" key="6">
    <source>
        <dbReference type="ARBA" id="ARBA00022970"/>
    </source>
</evidence>
<evidence type="ECO:0000313" key="11">
    <source>
        <dbReference type="EMBL" id="MET4575007.1"/>
    </source>
</evidence>
<gene>
    <name evidence="11" type="ORF">ABIE13_000104</name>
</gene>
<proteinExistence type="inferred from homology"/>
<dbReference type="Gene3D" id="1.10.3720.10">
    <property type="entry name" value="MetI-like"/>
    <property type="match status" value="1"/>
</dbReference>
<evidence type="ECO:0000256" key="1">
    <source>
        <dbReference type="ARBA" id="ARBA00004429"/>
    </source>
</evidence>
<dbReference type="EMBL" id="JBEPSH010000001">
    <property type="protein sequence ID" value="MET4575007.1"/>
    <property type="molecule type" value="Genomic_DNA"/>
</dbReference>
<feature type="transmembrane region" description="Helical" evidence="9">
    <location>
        <begin position="102"/>
        <end position="119"/>
    </location>
</feature>
<keyword evidence="5 9" id="KW-0812">Transmembrane</keyword>
<dbReference type="NCBIfam" id="TIGR01726">
    <property type="entry name" value="HEQRo_perm_3TM"/>
    <property type="match status" value="1"/>
</dbReference>
<dbReference type="CDD" id="cd06261">
    <property type="entry name" value="TM_PBP2"/>
    <property type="match status" value="1"/>
</dbReference>
<reference evidence="11 12" key="1">
    <citation type="submission" date="2024-06" db="EMBL/GenBank/DDBJ databases">
        <title>Sorghum-associated microbial communities from plants grown in Nebraska, USA.</title>
        <authorList>
            <person name="Schachtman D."/>
        </authorList>
    </citation>
    <scope>NUCLEOTIDE SEQUENCE [LARGE SCALE GENOMIC DNA]</scope>
    <source>
        <strain evidence="11 12">2709</strain>
    </source>
</reference>
<organism evidence="11 12">
    <name type="scientific">Ottowia thiooxydans</name>
    <dbReference type="NCBI Taxonomy" id="219182"/>
    <lineage>
        <taxon>Bacteria</taxon>
        <taxon>Pseudomonadati</taxon>
        <taxon>Pseudomonadota</taxon>
        <taxon>Betaproteobacteria</taxon>
        <taxon>Burkholderiales</taxon>
        <taxon>Comamonadaceae</taxon>
        <taxon>Ottowia</taxon>
    </lineage>
</organism>
<keyword evidence="8 9" id="KW-0472">Membrane</keyword>